<sequence length="109" mass="11680">LIDEMLETSSESAWITNDVIQARSLLADRNAHFLPYVAPRDALASLRAARFAYNTARDLKPAMVLSTGAAIAAFTLPWLALTGTPSHYIESLARKSGHSVTGKVAALSP</sequence>
<organism evidence="1">
    <name type="scientific">uncultured Cellulomonas sp</name>
    <dbReference type="NCBI Taxonomy" id="189682"/>
    <lineage>
        <taxon>Bacteria</taxon>
        <taxon>Bacillati</taxon>
        <taxon>Actinomycetota</taxon>
        <taxon>Actinomycetes</taxon>
        <taxon>Micrococcales</taxon>
        <taxon>Cellulomonadaceae</taxon>
        <taxon>Cellulomonas</taxon>
        <taxon>environmental samples</taxon>
    </lineage>
</organism>
<proteinExistence type="predicted"/>
<evidence type="ECO:0000313" key="1">
    <source>
        <dbReference type="EMBL" id="AIA84976.1"/>
    </source>
</evidence>
<protein>
    <submittedName>
        <fullName evidence="1">CAZy families GT1 protein</fullName>
    </submittedName>
</protein>
<reference evidence="1" key="1">
    <citation type="journal article" date="2013" name="Environ. Microbiol.">
        <title>Seasonally variable intestinal metagenomes of the red palm weevil (Rhynchophorus ferrugineus).</title>
        <authorList>
            <person name="Jia S."/>
            <person name="Zhang X."/>
            <person name="Zhang G."/>
            <person name="Yin A."/>
            <person name="Zhang S."/>
            <person name="Li F."/>
            <person name="Wang L."/>
            <person name="Zhao D."/>
            <person name="Yun Q."/>
            <person name="Tala"/>
            <person name="Wang J."/>
            <person name="Sun G."/>
            <person name="Baabdullah M."/>
            <person name="Yu X."/>
            <person name="Hu S."/>
            <person name="Al-Mssallem I.S."/>
            <person name="Yu J."/>
        </authorList>
    </citation>
    <scope>NUCLEOTIDE SEQUENCE</scope>
</reference>
<name>A0A060BWW8_9CELL</name>
<dbReference type="AlphaFoldDB" id="A0A060BWW8"/>
<accession>A0A060BWW8</accession>
<feature type="non-terminal residue" evidence="1">
    <location>
        <position position="109"/>
    </location>
</feature>
<feature type="non-terminal residue" evidence="1">
    <location>
        <position position="1"/>
    </location>
</feature>
<dbReference type="EMBL" id="KF117718">
    <property type="protein sequence ID" value="AIA84976.1"/>
    <property type="molecule type" value="Genomic_DNA"/>
</dbReference>